<dbReference type="GO" id="GO:0003676">
    <property type="term" value="F:nucleic acid binding"/>
    <property type="evidence" value="ECO:0007669"/>
    <property type="project" value="InterPro"/>
</dbReference>
<organism evidence="1 2">
    <name type="scientific">Araneus ventricosus</name>
    <name type="common">Orbweaver spider</name>
    <name type="synonym">Epeira ventricosa</name>
    <dbReference type="NCBI Taxonomy" id="182803"/>
    <lineage>
        <taxon>Eukaryota</taxon>
        <taxon>Metazoa</taxon>
        <taxon>Ecdysozoa</taxon>
        <taxon>Arthropoda</taxon>
        <taxon>Chelicerata</taxon>
        <taxon>Arachnida</taxon>
        <taxon>Araneae</taxon>
        <taxon>Araneomorphae</taxon>
        <taxon>Entelegynae</taxon>
        <taxon>Araneoidea</taxon>
        <taxon>Araneidae</taxon>
        <taxon>Araneus</taxon>
    </lineage>
</organism>
<evidence type="ECO:0008006" key="3">
    <source>
        <dbReference type="Google" id="ProtNLM"/>
    </source>
</evidence>
<gene>
    <name evidence="1" type="ORF">AVEN_96517_1</name>
</gene>
<dbReference type="PANTHER" id="PTHR46060:SF1">
    <property type="entry name" value="MARINER MOS1 TRANSPOSASE-LIKE PROTEIN"/>
    <property type="match status" value="1"/>
</dbReference>
<dbReference type="InterPro" id="IPR036397">
    <property type="entry name" value="RNaseH_sf"/>
</dbReference>
<dbReference type="EMBL" id="BGPR01000248">
    <property type="protein sequence ID" value="GBM07905.1"/>
    <property type="molecule type" value="Genomic_DNA"/>
</dbReference>
<sequence>MLICLFDSQGIVPKEFVPQGHKVNQQFYRAELERLRNRVMRVRPNIKNWVLHHDNAPCHRLQLMSFWQVKTSLGFLNPPYSPDLSPCNFFLFPRVKMHLKRRHFGQ</sequence>
<dbReference type="InterPro" id="IPR052709">
    <property type="entry name" value="Transposase-MT_Hybrid"/>
</dbReference>
<proteinExistence type="predicted"/>
<evidence type="ECO:0000313" key="1">
    <source>
        <dbReference type="EMBL" id="GBM07905.1"/>
    </source>
</evidence>
<dbReference type="Gene3D" id="3.30.420.10">
    <property type="entry name" value="Ribonuclease H-like superfamily/Ribonuclease H"/>
    <property type="match status" value="1"/>
</dbReference>
<accession>A0A4Y2CX82</accession>
<dbReference type="OrthoDB" id="6513831at2759"/>
<evidence type="ECO:0000313" key="2">
    <source>
        <dbReference type="Proteomes" id="UP000499080"/>
    </source>
</evidence>
<protein>
    <recommendedName>
        <fullName evidence="3">Mariner Mos1 transposase</fullName>
    </recommendedName>
</protein>
<keyword evidence="2" id="KW-1185">Reference proteome</keyword>
<comment type="caution">
    <text evidence="1">The sequence shown here is derived from an EMBL/GenBank/DDBJ whole genome shotgun (WGS) entry which is preliminary data.</text>
</comment>
<dbReference type="Proteomes" id="UP000499080">
    <property type="component" value="Unassembled WGS sequence"/>
</dbReference>
<name>A0A4Y2CX82_ARAVE</name>
<dbReference type="AlphaFoldDB" id="A0A4Y2CX82"/>
<reference evidence="1 2" key="1">
    <citation type="journal article" date="2019" name="Sci. Rep.">
        <title>Orb-weaving spider Araneus ventricosus genome elucidates the spidroin gene catalogue.</title>
        <authorList>
            <person name="Kono N."/>
            <person name="Nakamura H."/>
            <person name="Ohtoshi R."/>
            <person name="Moran D.A.P."/>
            <person name="Shinohara A."/>
            <person name="Yoshida Y."/>
            <person name="Fujiwara M."/>
            <person name="Mori M."/>
            <person name="Tomita M."/>
            <person name="Arakawa K."/>
        </authorList>
    </citation>
    <scope>NUCLEOTIDE SEQUENCE [LARGE SCALE GENOMIC DNA]</scope>
</reference>
<dbReference type="PANTHER" id="PTHR46060">
    <property type="entry name" value="MARINER MOS1 TRANSPOSASE-LIKE PROTEIN"/>
    <property type="match status" value="1"/>
</dbReference>